<dbReference type="InterPro" id="IPR015806">
    <property type="entry name" value="Pyrv_Knase_insert_dom_sf"/>
</dbReference>
<dbReference type="Gene3D" id="3.20.20.60">
    <property type="entry name" value="Phosphoenolpyruvate-binding domains"/>
    <property type="match status" value="1"/>
</dbReference>
<gene>
    <name evidence="21" type="ORF">JCM21738_4702</name>
</gene>
<dbReference type="InterPro" id="IPR015795">
    <property type="entry name" value="Pyrv_Knase_C"/>
</dbReference>
<feature type="domain" description="Pyruvate kinase C-terminal" evidence="20">
    <location>
        <begin position="358"/>
        <end position="396"/>
    </location>
</feature>
<keyword evidence="16 21" id="KW-0670">Pyruvate</keyword>
<dbReference type="GO" id="GO:0006950">
    <property type="term" value="P:response to stress"/>
    <property type="evidence" value="ECO:0007669"/>
    <property type="project" value="UniProtKB-ARBA"/>
</dbReference>
<evidence type="ECO:0000256" key="6">
    <source>
        <dbReference type="ARBA" id="ARBA00012142"/>
    </source>
</evidence>
<keyword evidence="15 18" id="KW-0324">Glycolysis</keyword>
<dbReference type="InterPro" id="IPR015793">
    <property type="entry name" value="Pyrv_Knase_brl"/>
</dbReference>
<dbReference type="InterPro" id="IPR036918">
    <property type="entry name" value="Pyrv_Knase_C_sf"/>
</dbReference>
<evidence type="ECO:0000256" key="4">
    <source>
        <dbReference type="ARBA" id="ARBA00006237"/>
    </source>
</evidence>
<dbReference type="InterPro" id="IPR040442">
    <property type="entry name" value="Pyrv_kinase-like_dom_sf"/>
</dbReference>
<dbReference type="eggNOG" id="COG0469">
    <property type="taxonomic scope" value="Bacteria"/>
</dbReference>
<sequence length="410" mass="44601">MRKTKIVCTIGPASESVDKLVQLIEAGMNVSRLNFSHGNHEEHAARIKNIREAAEKTGKTVGILLDTKGPEIRTNDMENGEIELTTGQECIVSMTEVLGTAEKFSVTYDQLIDDVYPGAKMLLDDGLIGLEVIGIDKSNNEIKTRVMNSGTLKNKKGVNVPGVSVNLPGITEKDAKDILFGIEQGVDFIAASFVRRATDVLEIRQLLEENNGSHIQIIPKIENQEGVDNINEILEVSDGLMVARGDLGVEIPAEEVPLVQKELIKKCNTLGKPVITATQMLDSMQRNPRPTRAEASDVANAIFDGTDAIMLSGETAAGLYPVEAVQTMHNIASRAEQALDHKELLSARSKNTEHNITDAIGQSVAHTALNLDVNAIITPTESGHTARMISKYRPKVRSLQQHQMILSFAA</sequence>
<dbReference type="SUPFAM" id="SSF52935">
    <property type="entry name" value="PK C-terminal domain-like"/>
    <property type="match status" value="1"/>
</dbReference>
<proteinExistence type="inferred from homology"/>
<evidence type="ECO:0000256" key="1">
    <source>
        <dbReference type="ARBA" id="ARBA00001946"/>
    </source>
</evidence>
<evidence type="ECO:0000256" key="12">
    <source>
        <dbReference type="ARBA" id="ARBA00022840"/>
    </source>
</evidence>
<dbReference type="PANTHER" id="PTHR11817">
    <property type="entry name" value="PYRUVATE KINASE"/>
    <property type="match status" value="1"/>
</dbReference>
<evidence type="ECO:0000259" key="20">
    <source>
        <dbReference type="Pfam" id="PF02887"/>
    </source>
</evidence>
<dbReference type="NCBIfam" id="NF004491">
    <property type="entry name" value="PRK05826.1"/>
    <property type="match status" value="1"/>
</dbReference>
<evidence type="ECO:0000256" key="5">
    <source>
        <dbReference type="ARBA" id="ARBA00008663"/>
    </source>
</evidence>
<dbReference type="NCBIfam" id="TIGR01064">
    <property type="entry name" value="pyruv_kin"/>
    <property type="match status" value="1"/>
</dbReference>
<evidence type="ECO:0000256" key="8">
    <source>
        <dbReference type="ARBA" id="ARBA00022679"/>
    </source>
</evidence>
<dbReference type="Proteomes" id="UP000018949">
    <property type="component" value="Unassembled WGS sequence"/>
</dbReference>
<keyword evidence="12" id="KW-0067">ATP-binding</keyword>
<evidence type="ECO:0000256" key="18">
    <source>
        <dbReference type="RuleBase" id="RU000504"/>
    </source>
</evidence>
<evidence type="ECO:0000256" key="9">
    <source>
        <dbReference type="ARBA" id="ARBA00022723"/>
    </source>
</evidence>
<organism evidence="21 22">
    <name type="scientific">Mesobacillus boroniphilus JCM 21738</name>
    <dbReference type="NCBI Taxonomy" id="1294265"/>
    <lineage>
        <taxon>Bacteria</taxon>
        <taxon>Bacillati</taxon>
        <taxon>Bacillota</taxon>
        <taxon>Bacilli</taxon>
        <taxon>Bacillales</taxon>
        <taxon>Bacillaceae</taxon>
        <taxon>Mesobacillus</taxon>
    </lineage>
</organism>
<keyword evidence="22" id="KW-1185">Reference proteome</keyword>
<dbReference type="PROSITE" id="PS00110">
    <property type="entry name" value="PYRUVATE_KINASE"/>
    <property type="match status" value="1"/>
</dbReference>
<dbReference type="FunFam" id="2.40.33.10:FF:000001">
    <property type="entry name" value="Pyruvate kinase"/>
    <property type="match status" value="1"/>
</dbReference>
<dbReference type="SUPFAM" id="SSF50800">
    <property type="entry name" value="PK beta-barrel domain-like"/>
    <property type="match status" value="1"/>
</dbReference>
<keyword evidence="11 18" id="KW-0418">Kinase</keyword>
<evidence type="ECO:0000256" key="10">
    <source>
        <dbReference type="ARBA" id="ARBA00022741"/>
    </source>
</evidence>
<comment type="cofactor">
    <cofactor evidence="1">
        <name>Mg(2+)</name>
        <dbReference type="ChEBI" id="CHEBI:18420"/>
    </cofactor>
</comment>
<evidence type="ECO:0000313" key="22">
    <source>
        <dbReference type="Proteomes" id="UP000018949"/>
    </source>
</evidence>
<name>W4RVK5_9BACI</name>
<evidence type="ECO:0000256" key="13">
    <source>
        <dbReference type="ARBA" id="ARBA00022842"/>
    </source>
</evidence>
<accession>W4RVK5</accession>
<dbReference type="GO" id="GO:0030955">
    <property type="term" value="F:potassium ion binding"/>
    <property type="evidence" value="ECO:0007669"/>
    <property type="project" value="UniProtKB-UniRule"/>
</dbReference>
<dbReference type="NCBIfam" id="NF004978">
    <property type="entry name" value="PRK06354.1"/>
    <property type="match status" value="1"/>
</dbReference>
<dbReference type="GO" id="GO:0016301">
    <property type="term" value="F:kinase activity"/>
    <property type="evidence" value="ECO:0007669"/>
    <property type="project" value="UniProtKB-KW"/>
</dbReference>
<evidence type="ECO:0000256" key="11">
    <source>
        <dbReference type="ARBA" id="ARBA00022777"/>
    </source>
</evidence>
<dbReference type="FunFam" id="3.20.20.60:FF:000001">
    <property type="entry name" value="Pyruvate kinase"/>
    <property type="match status" value="1"/>
</dbReference>
<dbReference type="Pfam" id="PF02887">
    <property type="entry name" value="PK_C"/>
    <property type="match status" value="1"/>
</dbReference>
<dbReference type="InterPro" id="IPR001697">
    <property type="entry name" value="Pyr_Knase"/>
</dbReference>
<dbReference type="InterPro" id="IPR015813">
    <property type="entry name" value="Pyrv/PenolPyrv_kinase-like_dom"/>
</dbReference>
<evidence type="ECO:0000256" key="14">
    <source>
        <dbReference type="ARBA" id="ARBA00022958"/>
    </source>
</evidence>
<keyword evidence="14" id="KW-0630">Potassium</keyword>
<dbReference type="GO" id="GO:0005524">
    <property type="term" value="F:ATP binding"/>
    <property type="evidence" value="ECO:0007669"/>
    <property type="project" value="UniProtKB-KW"/>
</dbReference>
<keyword evidence="10" id="KW-0547">Nucleotide-binding</keyword>
<dbReference type="SUPFAM" id="SSF51621">
    <property type="entry name" value="Phosphoenolpyruvate/pyruvate domain"/>
    <property type="match status" value="1"/>
</dbReference>
<evidence type="ECO:0000259" key="19">
    <source>
        <dbReference type="Pfam" id="PF00224"/>
    </source>
</evidence>
<reference evidence="21 22" key="1">
    <citation type="submission" date="2013-12" db="EMBL/GenBank/DDBJ databases">
        <title>NBRP : Genome information of microbial organism related human and environment.</title>
        <authorList>
            <person name="Hattori M."/>
            <person name="Oshima K."/>
            <person name="Inaba H."/>
            <person name="Suda W."/>
            <person name="Sakamoto M."/>
            <person name="Iino T."/>
            <person name="Kitahara M."/>
            <person name="Oshida Y."/>
            <person name="Iida T."/>
            <person name="Kudo T."/>
            <person name="Itoh T."/>
            <person name="Ahmed I."/>
            <person name="Ohkuma M."/>
        </authorList>
    </citation>
    <scope>NUCLEOTIDE SEQUENCE [LARGE SCALE GENOMIC DNA]</scope>
    <source>
        <strain evidence="21 22">JCM 21738</strain>
    </source>
</reference>
<evidence type="ECO:0000256" key="7">
    <source>
        <dbReference type="ARBA" id="ARBA00018587"/>
    </source>
</evidence>
<comment type="cofactor">
    <cofactor evidence="2">
        <name>K(+)</name>
        <dbReference type="ChEBI" id="CHEBI:29103"/>
    </cofactor>
</comment>
<dbReference type="Gene3D" id="3.40.1380.20">
    <property type="entry name" value="Pyruvate kinase, C-terminal domain"/>
    <property type="match status" value="1"/>
</dbReference>
<dbReference type="Pfam" id="PF00224">
    <property type="entry name" value="PK"/>
    <property type="match status" value="1"/>
</dbReference>
<dbReference type="PRINTS" id="PR01050">
    <property type="entry name" value="PYRUVTKNASE"/>
</dbReference>
<comment type="caution">
    <text evidence="21">The sequence shown here is derived from an EMBL/GenBank/DDBJ whole genome shotgun (WGS) entry which is preliminary data.</text>
</comment>
<evidence type="ECO:0000256" key="2">
    <source>
        <dbReference type="ARBA" id="ARBA00001958"/>
    </source>
</evidence>
<protein>
    <recommendedName>
        <fullName evidence="7 17">Pyruvate kinase</fullName>
        <ecNumber evidence="6 17">2.7.1.40</ecNumber>
    </recommendedName>
</protein>
<comment type="similarity">
    <text evidence="4">In the C-terminal section; belongs to the PEP-utilizing enzyme family.</text>
</comment>
<dbReference type="Gene3D" id="2.40.33.10">
    <property type="entry name" value="PK beta-barrel domain-like"/>
    <property type="match status" value="1"/>
</dbReference>
<comment type="pathway">
    <text evidence="3 18">Carbohydrate degradation; glycolysis; pyruvate from D-glyceraldehyde 3-phosphate: step 5/5.</text>
</comment>
<dbReference type="EMBL" id="BAUW01000091">
    <property type="protein sequence ID" value="GAE47694.1"/>
    <property type="molecule type" value="Genomic_DNA"/>
</dbReference>
<dbReference type="EC" id="2.7.1.40" evidence="6 17"/>
<comment type="similarity">
    <text evidence="5 18">Belongs to the pyruvate kinase family.</text>
</comment>
<keyword evidence="9" id="KW-0479">Metal-binding</keyword>
<dbReference type="InterPro" id="IPR018209">
    <property type="entry name" value="Pyrv_Knase_AS"/>
</dbReference>
<feature type="domain" description="Pyruvate kinase barrel" evidence="19">
    <location>
        <begin position="1"/>
        <end position="325"/>
    </location>
</feature>
<dbReference type="InterPro" id="IPR011037">
    <property type="entry name" value="Pyrv_Knase-like_insert_dom_sf"/>
</dbReference>
<evidence type="ECO:0000256" key="15">
    <source>
        <dbReference type="ARBA" id="ARBA00023152"/>
    </source>
</evidence>
<evidence type="ECO:0000313" key="21">
    <source>
        <dbReference type="EMBL" id="GAE47694.1"/>
    </source>
</evidence>
<comment type="catalytic activity">
    <reaction evidence="18">
        <text>pyruvate + ATP = phosphoenolpyruvate + ADP + H(+)</text>
        <dbReference type="Rhea" id="RHEA:18157"/>
        <dbReference type="ChEBI" id="CHEBI:15361"/>
        <dbReference type="ChEBI" id="CHEBI:15378"/>
        <dbReference type="ChEBI" id="CHEBI:30616"/>
        <dbReference type="ChEBI" id="CHEBI:58702"/>
        <dbReference type="ChEBI" id="CHEBI:456216"/>
        <dbReference type="EC" id="2.7.1.40"/>
    </reaction>
</comment>
<dbReference type="GO" id="GO:0000287">
    <property type="term" value="F:magnesium ion binding"/>
    <property type="evidence" value="ECO:0007669"/>
    <property type="project" value="UniProtKB-UniRule"/>
</dbReference>
<dbReference type="GO" id="GO:0004743">
    <property type="term" value="F:pyruvate kinase activity"/>
    <property type="evidence" value="ECO:0007669"/>
    <property type="project" value="UniProtKB-UniRule"/>
</dbReference>
<dbReference type="UniPathway" id="UPA00109">
    <property type="reaction ID" value="UER00188"/>
</dbReference>
<keyword evidence="13 18" id="KW-0460">Magnesium</keyword>
<evidence type="ECO:0000256" key="16">
    <source>
        <dbReference type="ARBA" id="ARBA00023317"/>
    </source>
</evidence>
<evidence type="ECO:0000256" key="17">
    <source>
        <dbReference type="NCBIfam" id="TIGR01064"/>
    </source>
</evidence>
<dbReference type="AlphaFoldDB" id="W4RVK5"/>
<keyword evidence="8 18" id="KW-0808">Transferase</keyword>
<evidence type="ECO:0000256" key="3">
    <source>
        <dbReference type="ARBA" id="ARBA00004997"/>
    </source>
</evidence>